<dbReference type="SMART" id="SM00862">
    <property type="entry name" value="Trans_reg_C"/>
    <property type="match status" value="1"/>
</dbReference>
<sequence length="222" mass="24032">MSAVLRVLVVEDDPVLAQLIAAGLREHDMTVDVVHDGAAAVSRVTDVAADVVVLDRDLPVLHGDDVTRALIRLGSPARILMLTAAASLDSRVEGLNLGADDYLAKPFAFAELIARVTALGRRAPNRIPTVLHRGDLTVDVGRHEVRRGGRPVTLTRKEFGVLTELLRADGEIVSAEHLLNRVWDEHADPFTTAVRTTVKTLRQKLGDPDPIATVVGRGYRLA</sequence>
<dbReference type="Gene3D" id="3.40.50.2300">
    <property type="match status" value="1"/>
</dbReference>
<name>A0A919U9Z1_9ACTN</name>
<feature type="domain" description="OmpR/PhoB-type" evidence="5">
    <location>
        <begin position="128"/>
        <end position="222"/>
    </location>
</feature>
<dbReference type="GO" id="GO:0000156">
    <property type="term" value="F:phosphorelay response regulator activity"/>
    <property type="evidence" value="ECO:0007669"/>
    <property type="project" value="TreeGrafter"/>
</dbReference>
<dbReference type="InterPro" id="IPR001867">
    <property type="entry name" value="OmpR/PhoB-type_DNA-bd"/>
</dbReference>
<reference evidence="6" key="1">
    <citation type="submission" date="2021-01" db="EMBL/GenBank/DDBJ databases">
        <title>Whole genome shotgun sequence of Dactylosporangium siamense NBRC 106093.</title>
        <authorList>
            <person name="Komaki H."/>
            <person name="Tamura T."/>
        </authorList>
    </citation>
    <scope>NUCLEOTIDE SEQUENCE</scope>
    <source>
        <strain evidence="6">NBRC 106093</strain>
    </source>
</reference>
<feature type="domain" description="Response regulatory" evidence="4">
    <location>
        <begin position="6"/>
        <end position="120"/>
    </location>
</feature>
<feature type="modified residue" description="4-aspartylphosphate" evidence="2">
    <location>
        <position position="55"/>
    </location>
</feature>
<accession>A0A919U9Z1</accession>
<dbReference type="EMBL" id="BONQ01000020">
    <property type="protein sequence ID" value="GIG43108.1"/>
    <property type="molecule type" value="Genomic_DNA"/>
</dbReference>
<evidence type="ECO:0000313" key="6">
    <source>
        <dbReference type="EMBL" id="GIG43108.1"/>
    </source>
</evidence>
<evidence type="ECO:0000259" key="4">
    <source>
        <dbReference type="PROSITE" id="PS50110"/>
    </source>
</evidence>
<keyword evidence="7" id="KW-1185">Reference proteome</keyword>
<organism evidence="6 7">
    <name type="scientific">Dactylosporangium siamense</name>
    <dbReference type="NCBI Taxonomy" id="685454"/>
    <lineage>
        <taxon>Bacteria</taxon>
        <taxon>Bacillati</taxon>
        <taxon>Actinomycetota</taxon>
        <taxon>Actinomycetes</taxon>
        <taxon>Micromonosporales</taxon>
        <taxon>Micromonosporaceae</taxon>
        <taxon>Dactylosporangium</taxon>
    </lineage>
</organism>
<dbReference type="SMART" id="SM00448">
    <property type="entry name" value="REC"/>
    <property type="match status" value="1"/>
</dbReference>
<evidence type="ECO:0000256" key="2">
    <source>
        <dbReference type="PROSITE-ProRule" id="PRU00169"/>
    </source>
</evidence>
<evidence type="ECO:0000256" key="1">
    <source>
        <dbReference type="ARBA" id="ARBA00023125"/>
    </source>
</evidence>
<dbReference type="Pfam" id="PF00486">
    <property type="entry name" value="Trans_reg_C"/>
    <property type="match status" value="1"/>
</dbReference>
<keyword evidence="2" id="KW-0597">Phosphoprotein</keyword>
<dbReference type="AlphaFoldDB" id="A0A919U9Z1"/>
<dbReference type="PROSITE" id="PS50110">
    <property type="entry name" value="RESPONSE_REGULATORY"/>
    <property type="match status" value="1"/>
</dbReference>
<proteinExistence type="predicted"/>
<evidence type="ECO:0000256" key="3">
    <source>
        <dbReference type="PROSITE-ProRule" id="PRU01091"/>
    </source>
</evidence>
<dbReference type="PANTHER" id="PTHR48111:SF36">
    <property type="entry name" value="TRANSCRIPTIONAL REGULATORY PROTEIN CUTR"/>
    <property type="match status" value="1"/>
</dbReference>
<dbReference type="Gene3D" id="6.10.250.690">
    <property type="match status" value="1"/>
</dbReference>
<dbReference type="InterPro" id="IPR011006">
    <property type="entry name" value="CheY-like_superfamily"/>
</dbReference>
<dbReference type="PROSITE" id="PS51755">
    <property type="entry name" value="OMPR_PHOB"/>
    <property type="match status" value="1"/>
</dbReference>
<dbReference type="GO" id="GO:0032993">
    <property type="term" value="C:protein-DNA complex"/>
    <property type="evidence" value="ECO:0007669"/>
    <property type="project" value="TreeGrafter"/>
</dbReference>
<dbReference type="CDD" id="cd00383">
    <property type="entry name" value="trans_reg_C"/>
    <property type="match status" value="1"/>
</dbReference>
<dbReference type="InterPro" id="IPR001789">
    <property type="entry name" value="Sig_transdc_resp-reg_receiver"/>
</dbReference>
<feature type="DNA-binding region" description="OmpR/PhoB-type" evidence="3">
    <location>
        <begin position="128"/>
        <end position="222"/>
    </location>
</feature>
<dbReference type="GO" id="GO:0005829">
    <property type="term" value="C:cytosol"/>
    <property type="evidence" value="ECO:0007669"/>
    <property type="project" value="TreeGrafter"/>
</dbReference>
<protein>
    <submittedName>
        <fullName evidence="6">DNA-binding response regulator</fullName>
    </submittedName>
</protein>
<dbReference type="Gene3D" id="1.10.10.10">
    <property type="entry name" value="Winged helix-like DNA-binding domain superfamily/Winged helix DNA-binding domain"/>
    <property type="match status" value="1"/>
</dbReference>
<dbReference type="GO" id="GO:0006355">
    <property type="term" value="P:regulation of DNA-templated transcription"/>
    <property type="evidence" value="ECO:0007669"/>
    <property type="project" value="InterPro"/>
</dbReference>
<dbReference type="Proteomes" id="UP000660611">
    <property type="component" value="Unassembled WGS sequence"/>
</dbReference>
<dbReference type="Pfam" id="PF00072">
    <property type="entry name" value="Response_reg"/>
    <property type="match status" value="1"/>
</dbReference>
<gene>
    <name evidence="6" type="ORF">Dsi01nite_011490</name>
</gene>
<keyword evidence="1 3" id="KW-0238">DNA-binding</keyword>
<dbReference type="InterPro" id="IPR036388">
    <property type="entry name" value="WH-like_DNA-bd_sf"/>
</dbReference>
<dbReference type="PANTHER" id="PTHR48111">
    <property type="entry name" value="REGULATOR OF RPOS"/>
    <property type="match status" value="1"/>
</dbReference>
<evidence type="ECO:0000259" key="5">
    <source>
        <dbReference type="PROSITE" id="PS51755"/>
    </source>
</evidence>
<dbReference type="InterPro" id="IPR039420">
    <property type="entry name" value="WalR-like"/>
</dbReference>
<dbReference type="GO" id="GO:0000976">
    <property type="term" value="F:transcription cis-regulatory region binding"/>
    <property type="evidence" value="ECO:0007669"/>
    <property type="project" value="TreeGrafter"/>
</dbReference>
<dbReference type="SUPFAM" id="SSF52172">
    <property type="entry name" value="CheY-like"/>
    <property type="match status" value="1"/>
</dbReference>
<comment type="caution">
    <text evidence="6">The sequence shown here is derived from an EMBL/GenBank/DDBJ whole genome shotgun (WGS) entry which is preliminary data.</text>
</comment>
<evidence type="ECO:0000313" key="7">
    <source>
        <dbReference type="Proteomes" id="UP000660611"/>
    </source>
</evidence>